<sequence>MTSTWHKLGVSIGWHIIVVGGCENGVSQHALVVEASHVQRQEDVQLACEQVAHTEAEQLLASGVGRDAQEDEALALRQRLGVVEQAGGVADERGEEPPVAIEDGSRRRDEGQQNQAVGARRRREEQQAATGGGVEHQAAAAAGSSPREADSRDLASRTDRDGAPGVFSPLLALVSGPGSLVFGPKINGGQWISLGYD</sequence>
<feature type="compositionally biased region" description="Basic and acidic residues" evidence="1">
    <location>
        <begin position="147"/>
        <end position="162"/>
    </location>
</feature>
<feature type="region of interest" description="Disordered" evidence="1">
    <location>
        <begin position="87"/>
        <end position="163"/>
    </location>
</feature>
<feature type="chain" id="PRO_5020621506" evidence="2">
    <location>
        <begin position="22"/>
        <end position="197"/>
    </location>
</feature>
<reference evidence="3" key="1">
    <citation type="submission" date="2019-03" db="EMBL/GenBank/DDBJ databases">
        <title>WGS assembly of Setaria viridis.</title>
        <authorList>
            <person name="Huang P."/>
            <person name="Jenkins J."/>
            <person name="Grimwood J."/>
            <person name="Barry K."/>
            <person name="Healey A."/>
            <person name="Mamidi S."/>
            <person name="Sreedasyam A."/>
            <person name="Shu S."/>
            <person name="Feldman M."/>
            <person name="Wu J."/>
            <person name="Yu Y."/>
            <person name="Chen C."/>
            <person name="Johnson J."/>
            <person name="Rokhsar D."/>
            <person name="Baxter I."/>
            <person name="Schmutz J."/>
            <person name="Brutnell T."/>
            <person name="Kellogg E."/>
        </authorList>
    </citation>
    <scope>NUCLEOTIDE SEQUENCE [LARGE SCALE GENOMIC DNA]</scope>
</reference>
<dbReference type="EMBL" id="CM016558">
    <property type="protein sequence ID" value="TKW04170.1"/>
    <property type="molecule type" value="Genomic_DNA"/>
</dbReference>
<evidence type="ECO:0000313" key="3">
    <source>
        <dbReference type="EMBL" id="TKW04170.1"/>
    </source>
</evidence>
<feature type="signal peptide" evidence="2">
    <location>
        <begin position="1"/>
        <end position="21"/>
    </location>
</feature>
<dbReference type="Proteomes" id="UP000298652">
    <property type="component" value="Chromosome 7"/>
</dbReference>
<dbReference type="Gramene" id="TKW04170">
    <property type="protein sequence ID" value="TKW04170"/>
    <property type="gene ID" value="SEVIR_7G091125v2"/>
</dbReference>
<proteinExistence type="predicted"/>
<evidence type="ECO:0000256" key="1">
    <source>
        <dbReference type="SAM" id="MobiDB-lite"/>
    </source>
</evidence>
<evidence type="ECO:0000313" key="4">
    <source>
        <dbReference type="Proteomes" id="UP000298652"/>
    </source>
</evidence>
<accession>A0A4U6TNF3</accession>
<keyword evidence="4" id="KW-1185">Reference proteome</keyword>
<dbReference type="AlphaFoldDB" id="A0A4U6TNF3"/>
<keyword evidence="2" id="KW-0732">Signal</keyword>
<protein>
    <submittedName>
        <fullName evidence="3">Uncharacterized protein</fullName>
    </submittedName>
</protein>
<name>A0A4U6TNF3_SETVI</name>
<evidence type="ECO:0000256" key="2">
    <source>
        <dbReference type="SAM" id="SignalP"/>
    </source>
</evidence>
<gene>
    <name evidence="3" type="ORF">SEVIR_7G091125v2</name>
</gene>
<dbReference type="PROSITE" id="PS51257">
    <property type="entry name" value="PROKAR_LIPOPROTEIN"/>
    <property type="match status" value="1"/>
</dbReference>
<organism evidence="3 4">
    <name type="scientific">Setaria viridis</name>
    <name type="common">Green bristlegrass</name>
    <name type="synonym">Setaria italica subsp. viridis</name>
    <dbReference type="NCBI Taxonomy" id="4556"/>
    <lineage>
        <taxon>Eukaryota</taxon>
        <taxon>Viridiplantae</taxon>
        <taxon>Streptophyta</taxon>
        <taxon>Embryophyta</taxon>
        <taxon>Tracheophyta</taxon>
        <taxon>Spermatophyta</taxon>
        <taxon>Magnoliopsida</taxon>
        <taxon>Liliopsida</taxon>
        <taxon>Poales</taxon>
        <taxon>Poaceae</taxon>
        <taxon>PACMAD clade</taxon>
        <taxon>Panicoideae</taxon>
        <taxon>Panicodae</taxon>
        <taxon>Paniceae</taxon>
        <taxon>Cenchrinae</taxon>
        <taxon>Setaria</taxon>
    </lineage>
</organism>